<keyword evidence="5" id="KW-0255">Endonuclease</keyword>
<dbReference type="InterPro" id="IPR012337">
    <property type="entry name" value="RNaseH-like_sf"/>
</dbReference>
<dbReference type="Gene3D" id="3.30.420.10">
    <property type="entry name" value="Ribonuclease H-like superfamily/Ribonuclease H"/>
    <property type="match status" value="1"/>
</dbReference>
<keyword evidence="4" id="KW-0540">Nuclease</keyword>
<keyword evidence="8" id="KW-0511">Multifunctional enzyme</keyword>
<keyword evidence="3" id="KW-0548">Nucleotidyltransferase</keyword>
<evidence type="ECO:0000256" key="4">
    <source>
        <dbReference type="ARBA" id="ARBA00022722"/>
    </source>
</evidence>
<evidence type="ECO:0000256" key="8">
    <source>
        <dbReference type="ARBA" id="ARBA00023268"/>
    </source>
</evidence>
<protein>
    <submittedName>
        <fullName evidence="12">Ty3/gypsy retrotransposon protein</fullName>
    </submittedName>
</protein>
<dbReference type="Proteomes" id="UP000321393">
    <property type="component" value="Unassembled WGS sequence"/>
</dbReference>
<dbReference type="InterPro" id="IPR001584">
    <property type="entry name" value="Integrase_cat-core"/>
</dbReference>
<evidence type="ECO:0000256" key="2">
    <source>
        <dbReference type="ARBA" id="ARBA00022679"/>
    </source>
</evidence>
<dbReference type="GO" id="GO:0003676">
    <property type="term" value="F:nucleic acid binding"/>
    <property type="evidence" value="ECO:0007669"/>
    <property type="project" value="InterPro"/>
</dbReference>
<dbReference type="InterPro" id="IPR000953">
    <property type="entry name" value="Chromo/chromo_shadow_dom"/>
</dbReference>
<dbReference type="Pfam" id="PF00078">
    <property type="entry name" value="RVT_1"/>
    <property type="match status" value="1"/>
</dbReference>
<feature type="domain" description="Chromo" evidence="9">
    <location>
        <begin position="899"/>
        <end position="944"/>
    </location>
</feature>
<dbReference type="PROSITE" id="PS50878">
    <property type="entry name" value="RT_POL"/>
    <property type="match status" value="1"/>
</dbReference>
<organism evidence="12 13">
    <name type="scientific">Cucumis melo var. makuwa</name>
    <name type="common">Oriental melon</name>
    <dbReference type="NCBI Taxonomy" id="1194695"/>
    <lineage>
        <taxon>Eukaryota</taxon>
        <taxon>Viridiplantae</taxon>
        <taxon>Streptophyta</taxon>
        <taxon>Embryophyta</taxon>
        <taxon>Tracheophyta</taxon>
        <taxon>Spermatophyta</taxon>
        <taxon>Magnoliopsida</taxon>
        <taxon>eudicotyledons</taxon>
        <taxon>Gunneridae</taxon>
        <taxon>Pentapetalae</taxon>
        <taxon>rosids</taxon>
        <taxon>fabids</taxon>
        <taxon>Cucurbitales</taxon>
        <taxon>Cucurbitaceae</taxon>
        <taxon>Benincaseae</taxon>
        <taxon>Cucumis</taxon>
    </lineage>
</organism>
<dbReference type="Gene3D" id="3.30.70.270">
    <property type="match status" value="2"/>
</dbReference>
<proteinExistence type="predicted"/>
<dbReference type="Gene3D" id="3.10.20.370">
    <property type="match status" value="1"/>
</dbReference>
<dbReference type="PROSITE" id="PS50994">
    <property type="entry name" value="INTEGRASE"/>
    <property type="match status" value="1"/>
</dbReference>
<dbReference type="EMBL" id="SSTE01021801">
    <property type="protein sequence ID" value="KAA0032310.1"/>
    <property type="molecule type" value="Genomic_DNA"/>
</dbReference>
<dbReference type="AlphaFoldDB" id="A0A5A7SNE3"/>
<dbReference type="InterPro" id="IPR021109">
    <property type="entry name" value="Peptidase_aspartic_dom_sf"/>
</dbReference>
<dbReference type="InterPro" id="IPR043502">
    <property type="entry name" value="DNA/RNA_pol_sf"/>
</dbReference>
<dbReference type="FunFam" id="3.10.10.10:FF:000007">
    <property type="entry name" value="Retrovirus-related Pol polyprotein from transposon 17.6-like Protein"/>
    <property type="match status" value="1"/>
</dbReference>
<dbReference type="GO" id="GO:0015074">
    <property type="term" value="P:DNA integration"/>
    <property type="evidence" value="ECO:0007669"/>
    <property type="project" value="InterPro"/>
</dbReference>
<dbReference type="Pfam" id="PF08284">
    <property type="entry name" value="RVP_2"/>
    <property type="match status" value="1"/>
</dbReference>
<keyword evidence="2" id="KW-0808">Transferase</keyword>
<dbReference type="Gene3D" id="2.40.70.10">
    <property type="entry name" value="Acid Proteases"/>
    <property type="match status" value="1"/>
</dbReference>
<dbReference type="FunFam" id="1.10.340.70:FF:000001">
    <property type="entry name" value="Retrovirus-related Pol polyprotein from transposon gypsy-like Protein"/>
    <property type="match status" value="1"/>
</dbReference>
<dbReference type="Pfam" id="PF17919">
    <property type="entry name" value="RT_RNaseH_2"/>
    <property type="match status" value="1"/>
</dbReference>
<dbReference type="OrthoDB" id="2013610at2759"/>
<dbReference type="InterPro" id="IPR016197">
    <property type="entry name" value="Chromo-like_dom_sf"/>
</dbReference>
<dbReference type="InterPro" id="IPR036397">
    <property type="entry name" value="RNaseH_sf"/>
</dbReference>
<dbReference type="GO" id="GO:0003964">
    <property type="term" value="F:RNA-directed DNA polymerase activity"/>
    <property type="evidence" value="ECO:0007669"/>
    <property type="project" value="UniProtKB-KW"/>
</dbReference>
<dbReference type="InterPro" id="IPR041588">
    <property type="entry name" value="Integrase_H2C2"/>
</dbReference>
<dbReference type="SUPFAM" id="SSF50630">
    <property type="entry name" value="Acid proteases"/>
    <property type="match status" value="1"/>
</dbReference>
<dbReference type="CDD" id="cd01647">
    <property type="entry name" value="RT_LTR"/>
    <property type="match status" value="1"/>
</dbReference>
<evidence type="ECO:0000259" key="10">
    <source>
        <dbReference type="PROSITE" id="PS50878"/>
    </source>
</evidence>
<keyword evidence="6" id="KW-0378">Hydrolase</keyword>
<dbReference type="GO" id="GO:0008233">
    <property type="term" value="F:peptidase activity"/>
    <property type="evidence" value="ECO:0007669"/>
    <property type="project" value="UniProtKB-KW"/>
</dbReference>
<feature type="domain" description="Reverse transcriptase" evidence="10">
    <location>
        <begin position="252"/>
        <end position="431"/>
    </location>
</feature>
<accession>A0A5A7SNE3</accession>
<evidence type="ECO:0000256" key="3">
    <source>
        <dbReference type="ARBA" id="ARBA00022695"/>
    </source>
</evidence>
<keyword evidence="1" id="KW-0645">Protease</keyword>
<dbReference type="SUPFAM" id="SSF53098">
    <property type="entry name" value="Ribonuclease H-like"/>
    <property type="match status" value="1"/>
</dbReference>
<dbReference type="Gene3D" id="3.10.10.10">
    <property type="entry name" value="HIV Type 1 Reverse Transcriptase, subunit A, domain 1"/>
    <property type="match status" value="1"/>
</dbReference>
<dbReference type="GO" id="GO:0006508">
    <property type="term" value="P:proteolysis"/>
    <property type="evidence" value="ECO:0007669"/>
    <property type="project" value="UniProtKB-KW"/>
</dbReference>
<comment type="caution">
    <text evidence="12">The sequence shown here is derived from an EMBL/GenBank/DDBJ whole genome shotgun (WGS) entry which is preliminary data.</text>
</comment>
<dbReference type="InterPro" id="IPR000477">
    <property type="entry name" value="RT_dom"/>
</dbReference>
<evidence type="ECO:0000313" key="12">
    <source>
        <dbReference type="EMBL" id="KAA0032310.1"/>
    </source>
</evidence>
<dbReference type="CDD" id="cd09274">
    <property type="entry name" value="RNase_HI_RT_Ty3"/>
    <property type="match status" value="1"/>
</dbReference>
<evidence type="ECO:0000259" key="11">
    <source>
        <dbReference type="PROSITE" id="PS50994"/>
    </source>
</evidence>
<dbReference type="InterPro" id="IPR041577">
    <property type="entry name" value="RT_RNaseH_2"/>
</dbReference>
<evidence type="ECO:0000256" key="6">
    <source>
        <dbReference type="ARBA" id="ARBA00022801"/>
    </source>
</evidence>
<evidence type="ECO:0000256" key="5">
    <source>
        <dbReference type="ARBA" id="ARBA00022759"/>
    </source>
</evidence>
<dbReference type="CDD" id="cd00303">
    <property type="entry name" value="retropepsin_like"/>
    <property type="match status" value="1"/>
</dbReference>
<evidence type="ECO:0000259" key="9">
    <source>
        <dbReference type="PROSITE" id="PS50013"/>
    </source>
</evidence>
<dbReference type="SUPFAM" id="SSF56672">
    <property type="entry name" value="DNA/RNA polymerases"/>
    <property type="match status" value="1"/>
</dbReference>
<evidence type="ECO:0000256" key="1">
    <source>
        <dbReference type="ARBA" id="ARBA00022670"/>
    </source>
</evidence>
<sequence>MFVVKKEGEEYEIIEENTAEEKTLELLQEEEKQKTFAELSLNSVVGLNDPGTMKIKGKIQEREVIILIDCGATHNFISEKLVESLQLPVKETGHYGVILGSGTAVQGKGICENVEIQLSNWKVKEEFLPLELGGVDVVLGDPSLTKSRISLKSMIKTWVEQDEGFLIEYRVVQVHTENGQNSTAVTTIRDEPLQNVLKQFEDIFDWLERLPPRRGIEHQIHLKEGTNPINVRPYRYGFQQNAEMERLVEEMLASGIIRPSNSPFSSPVLLVKKKDGSWRFCVDYRAVNNATIPDKFPIPVAEELFDKLNGATVFSKIDLKSRYHQIRMIDKDIPKTAFRTHEGHYEFLVMPFGLTNAPATFQALMNSIFRPFLIKFVLVFFDDILIYSKNEKDHIEHIEKVFLALRKHSLFANKKKCNFGQKKVEYLGHIISGEGVEVDSEKIKAVADWPCPTNIREVRGFLGLTGYYRRFVQHYGSIAAPLTQLLKKGGFKWNKDAEESFRKLKSAMMSLPTLALPNFTLPFEIETDASGFGVGAVLIQAKRPIAFYSHTLSMRDRARPVYERELMAVVLSVQRWRPYLLGTKFVVKTDQKSLKFLLEQRVIQPQYQKWLSKLLEYSFEVVYKPGLENKAADALSRRPPDIQLNSISIPYWMDLETIKEEVEKDEKLKKIAASLNKEDEGQTSKFTIKNSLLHYKNRLVISKASSLIPAILNTFHDSVVGHSGFLRTYKRLASELYWEGMKSDVKKHCEACVTCQRNKSLTLSPAGLLVPLDIPHQIWSDISMDFIDGLPKAKGWDVILVVVDRLSKYSHFLTLKHPYTSKTVAESFVKEIVRLHGFPTSIVSDRDKVFLSHFWNELFKMAGTKLKKSTAYHPQTDGQTETNIVPSLQNITEKLEWQSQPEEARDYRQDKTGKWEVLVAWKNLPDYEASWEDYDEMHQRYPNLHLEDKVNLKGGSNVRPPIKGVMIEEGHQKFSEELYLSLEKQDQEACGRIDTSSILRVCY</sequence>
<dbReference type="SUPFAM" id="SSF54160">
    <property type="entry name" value="Chromo domain-like"/>
    <property type="match status" value="1"/>
</dbReference>
<dbReference type="InterPro" id="IPR050951">
    <property type="entry name" value="Retrovirus_Pol_polyprotein"/>
</dbReference>
<dbReference type="PANTHER" id="PTHR37984:SF5">
    <property type="entry name" value="PROTEIN NYNRIN-LIKE"/>
    <property type="match status" value="1"/>
</dbReference>
<reference evidence="12 13" key="1">
    <citation type="submission" date="2019-08" db="EMBL/GenBank/DDBJ databases">
        <title>Draft genome sequences of two oriental melons (Cucumis melo L. var makuwa).</title>
        <authorList>
            <person name="Kwon S.-Y."/>
        </authorList>
    </citation>
    <scope>NUCLEOTIDE SEQUENCE [LARGE SCALE GENOMIC DNA]</scope>
    <source>
        <strain evidence="13">cv. SW 3</strain>
        <tissue evidence="12">Leaf</tissue>
    </source>
</reference>
<feature type="domain" description="Integrase catalytic" evidence="11">
    <location>
        <begin position="771"/>
        <end position="881"/>
    </location>
</feature>
<name>A0A5A7SNE3_CUCMM</name>
<keyword evidence="7" id="KW-0695">RNA-directed DNA polymerase</keyword>
<evidence type="ECO:0000256" key="7">
    <source>
        <dbReference type="ARBA" id="ARBA00022918"/>
    </source>
</evidence>
<gene>
    <name evidence="12" type="ORF">E6C27_scaffold219G001630</name>
</gene>
<dbReference type="PANTHER" id="PTHR37984">
    <property type="entry name" value="PROTEIN CBG26694"/>
    <property type="match status" value="1"/>
</dbReference>
<dbReference type="PROSITE" id="PS50013">
    <property type="entry name" value="CHROMO_2"/>
    <property type="match status" value="1"/>
</dbReference>
<dbReference type="Pfam" id="PF17921">
    <property type="entry name" value="Integrase_H2C2"/>
    <property type="match status" value="1"/>
</dbReference>
<dbReference type="GO" id="GO:0004519">
    <property type="term" value="F:endonuclease activity"/>
    <property type="evidence" value="ECO:0007669"/>
    <property type="project" value="UniProtKB-KW"/>
</dbReference>
<dbReference type="Gene3D" id="1.10.340.70">
    <property type="match status" value="1"/>
</dbReference>
<dbReference type="InterPro" id="IPR043128">
    <property type="entry name" value="Rev_trsase/Diguanyl_cyclase"/>
</dbReference>
<evidence type="ECO:0000313" key="13">
    <source>
        <dbReference type="Proteomes" id="UP000321393"/>
    </source>
</evidence>
<dbReference type="FunFam" id="3.30.70.270:FF:000020">
    <property type="entry name" value="Transposon Tf2-6 polyprotein-like Protein"/>
    <property type="match status" value="1"/>
</dbReference>